<dbReference type="InterPro" id="IPR003439">
    <property type="entry name" value="ABC_transporter-like_ATP-bd"/>
</dbReference>
<dbReference type="Proteomes" id="UP001059295">
    <property type="component" value="Chromosome"/>
</dbReference>
<organism evidence="4 5">
    <name type="scientific">Alistipes ihumii AP11</name>
    <dbReference type="NCBI Taxonomy" id="1211813"/>
    <lineage>
        <taxon>Bacteria</taxon>
        <taxon>Pseudomonadati</taxon>
        <taxon>Bacteroidota</taxon>
        <taxon>Bacteroidia</taxon>
        <taxon>Bacteroidales</taxon>
        <taxon>Rikenellaceae</taxon>
        <taxon>Alistipes</taxon>
    </lineage>
</organism>
<keyword evidence="5" id="KW-1185">Reference proteome</keyword>
<dbReference type="PANTHER" id="PTHR43514:SF4">
    <property type="entry name" value="ABC TRANSPORTER I FAMILY MEMBER 10"/>
    <property type="match status" value="1"/>
</dbReference>
<dbReference type="InterPro" id="IPR017871">
    <property type="entry name" value="ABC_transporter-like_CS"/>
</dbReference>
<feature type="domain" description="ABC transporter" evidence="3">
    <location>
        <begin position="273"/>
        <end position="486"/>
    </location>
</feature>
<dbReference type="RefSeq" id="WP_034282828.1">
    <property type="nucleotide sequence ID" value="NZ_CAPH01000009.1"/>
</dbReference>
<dbReference type="EMBL" id="CP102294">
    <property type="protein sequence ID" value="UWN57038.1"/>
    <property type="molecule type" value="Genomic_DNA"/>
</dbReference>
<gene>
    <name evidence="4" type="ORF">NQ491_10375</name>
</gene>
<evidence type="ECO:0000256" key="1">
    <source>
        <dbReference type="ARBA" id="ARBA00022741"/>
    </source>
</evidence>
<evidence type="ECO:0000256" key="2">
    <source>
        <dbReference type="ARBA" id="ARBA00022840"/>
    </source>
</evidence>
<feature type="domain" description="ABC transporter" evidence="3">
    <location>
        <begin position="10"/>
        <end position="248"/>
    </location>
</feature>
<evidence type="ECO:0000313" key="5">
    <source>
        <dbReference type="Proteomes" id="UP001059295"/>
    </source>
</evidence>
<dbReference type="SMART" id="SM00382">
    <property type="entry name" value="AAA"/>
    <property type="match status" value="2"/>
</dbReference>
<dbReference type="Pfam" id="PF00005">
    <property type="entry name" value="ABC_tran"/>
    <property type="match status" value="2"/>
</dbReference>
<reference evidence="4" key="1">
    <citation type="journal article" date="2022" name="Cell">
        <title>Design, construction, and in vivo augmentation of a complex gut microbiome.</title>
        <authorList>
            <person name="Cheng A.G."/>
            <person name="Ho P.Y."/>
            <person name="Aranda-Diaz A."/>
            <person name="Jain S."/>
            <person name="Yu F.B."/>
            <person name="Meng X."/>
            <person name="Wang M."/>
            <person name="Iakiviak M."/>
            <person name="Nagashima K."/>
            <person name="Zhao A."/>
            <person name="Murugkar P."/>
            <person name="Patil A."/>
            <person name="Atabakhsh K."/>
            <person name="Weakley A."/>
            <person name="Yan J."/>
            <person name="Brumbaugh A.R."/>
            <person name="Higginbottom S."/>
            <person name="Dimas A."/>
            <person name="Shiver A.L."/>
            <person name="Deutschbauer A."/>
            <person name="Neff N."/>
            <person name="Sonnenburg J.L."/>
            <person name="Huang K.C."/>
            <person name="Fischbach M.A."/>
        </authorList>
    </citation>
    <scope>NUCLEOTIDE SEQUENCE</scope>
    <source>
        <strain evidence="4">AP11</strain>
    </source>
</reference>
<accession>A0ABY5UZ35</accession>
<dbReference type="GO" id="GO:0005524">
    <property type="term" value="F:ATP binding"/>
    <property type="evidence" value="ECO:0007669"/>
    <property type="project" value="UniProtKB-KW"/>
</dbReference>
<dbReference type="InterPro" id="IPR003593">
    <property type="entry name" value="AAA+_ATPase"/>
</dbReference>
<dbReference type="Gene3D" id="3.40.50.300">
    <property type="entry name" value="P-loop containing nucleotide triphosphate hydrolases"/>
    <property type="match status" value="2"/>
</dbReference>
<evidence type="ECO:0000259" key="3">
    <source>
        <dbReference type="PROSITE" id="PS50893"/>
    </source>
</evidence>
<dbReference type="PROSITE" id="PS50893">
    <property type="entry name" value="ABC_TRANSPORTER_2"/>
    <property type="match status" value="2"/>
</dbReference>
<dbReference type="InterPro" id="IPR050334">
    <property type="entry name" value="Molybdenum_import_ModC"/>
</dbReference>
<dbReference type="SUPFAM" id="SSF52540">
    <property type="entry name" value="P-loop containing nucleoside triphosphate hydrolases"/>
    <property type="match status" value="2"/>
</dbReference>
<keyword evidence="2 4" id="KW-0067">ATP-binding</keyword>
<keyword evidence="1" id="KW-0547">Nucleotide-binding</keyword>
<sequence>MENDGRNPVISLRGGVIRDESRRFREPVDFTLNADEHLAIVGPNGSGKTVLVETLSGLLYLERGELRYDFGKPGGKACDNIRHVTFRDAYGTADRGYYYQQRWNSSDREEAPLASEALGRTACDPRWRDELFAMLDMDRLLGKRIVLLSSGELRRFQIAKMLLASPRVLFVESPFIGLDAATRETLERLFRRLTERTDVRVVWVVSSPDDVPSFVTHVYVVDDRRCGPKQTREEFVRGESLSARRDDLAGRYARQAPVLPEPLNAGPDCDEVARLRNVTIRYGGRTILDSVDWTVRRGEKWTLTGANGSGKSTLLSLLCADNPQAYAQDISLFGRRRGTGESIWDIKRRIGYVSPEMHRSYVKDIPAVDIVASGFFDTIGLYRTPDDAQRAVCEQWMDAFGIRPLRDRSFLRLSSGEQRLLLLARAFVKDPDLLILDEPLHGLDCCNKERARAVISEFCRRPGKTMIYVTHYERELPDCINRRMELPRRG</sequence>
<protein>
    <submittedName>
        <fullName evidence="4">ATP-binding cassette domain-containing protein</fullName>
    </submittedName>
</protein>
<dbReference type="PANTHER" id="PTHR43514">
    <property type="entry name" value="ABC TRANSPORTER I FAMILY MEMBER 10"/>
    <property type="match status" value="1"/>
</dbReference>
<dbReference type="GeneID" id="82892143"/>
<dbReference type="PROSITE" id="PS00211">
    <property type="entry name" value="ABC_TRANSPORTER_1"/>
    <property type="match status" value="2"/>
</dbReference>
<name>A0ABY5UZ35_9BACT</name>
<dbReference type="InterPro" id="IPR027417">
    <property type="entry name" value="P-loop_NTPase"/>
</dbReference>
<proteinExistence type="predicted"/>
<evidence type="ECO:0000313" key="4">
    <source>
        <dbReference type="EMBL" id="UWN57038.1"/>
    </source>
</evidence>